<keyword evidence="1" id="KW-1133">Transmembrane helix</keyword>
<sequence length="159" mass="17492">MSTPLHPLIVHFPIALLFIGAILQLAALWKPKMLNNIANIFLISGFVTGIFAYMTGDGGERFARQVFGTDKTAIGIHEKYAMLTLLVFGLIVLVKLYQTFPLVPRLKKYAKYSLSKFFIPVLLVLSLAGGTLVFLTGHYGGELVYHDSTATTSKVNSVK</sequence>
<reference evidence="3 4" key="1">
    <citation type="submission" date="2019-03" db="EMBL/GenBank/DDBJ databases">
        <authorList>
            <person name="Kim M.K.M."/>
        </authorList>
    </citation>
    <scope>NUCLEOTIDE SEQUENCE [LARGE SCALE GENOMIC DNA]</scope>
    <source>
        <strain evidence="3 4">18JY21-1</strain>
    </source>
</reference>
<keyword evidence="1" id="KW-0812">Transmembrane</keyword>
<name>A0A4R4EG53_9BACL</name>
<comment type="caution">
    <text evidence="3">The sequence shown here is derived from an EMBL/GenBank/DDBJ whole genome shotgun (WGS) entry which is preliminary data.</text>
</comment>
<evidence type="ECO:0000313" key="3">
    <source>
        <dbReference type="EMBL" id="TCZ77088.1"/>
    </source>
</evidence>
<dbReference type="RefSeq" id="WP_132418188.1">
    <property type="nucleotide sequence ID" value="NZ_SKFG01000010.1"/>
</dbReference>
<dbReference type="InterPro" id="IPR019251">
    <property type="entry name" value="DUF2231_TM"/>
</dbReference>
<protein>
    <recommendedName>
        <fullName evidence="2">DUF2231 domain-containing protein</fullName>
    </recommendedName>
</protein>
<proteinExistence type="predicted"/>
<evidence type="ECO:0000313" key="4">
    <source>
        <dbReference type="Proteomes" id="UP000295418"/>
    </source>
</evidence>
<accession>A0A4R4EG53</accession>
<feature type="transmembrane region" description="Helical" evidence="1">
    <location>
        <begin position="80"/>
        <end position="97"/>
    </location>
</feature>
<feature type="domain" description="DUF2231" evidence="2">
    <location>
        <begin position="3"/>
        <end position="152"/>
    </location>
</feature>
<dbReference type="AlphaFoldDB" id="A0A4R4EG53"/>
<dbReference type="EMBL" id="SKFG01000010">
    <property type="protein sequence ID" value="TCZ77088.1"/>
    <property type="molecule type" value="Genomic_DNA"/>
</dbReference>
<feature type="transmembrane region" description="Helical" evidence="1">
    <location>
        <begin position="36"/>
        <end position="54"/>
    </location>
</feature>
<dbReference type="Proteomes" id="UP000295418">
    <property type="component" value="Unassembled WGS sequence"/>
</dbReference>
<keyword evidence="1" id="KW-0472">Membrane</keyword>
<evidence type="ECO:0000259" key="2">
    <source>
        <dbReference type="Pfam" id="PF09990"/>
    </source>
</evidence>
<dbReference type="Pfam" id="PF09990">
    <property type="entry name" value="DUF2231"/>
    <property type="match status" value="1"/>
</dbReference>
<keyword evidence="4" id="KW-1185">Reference proteome</keyword>
<evidence type="ECO:0000256" key="1">
    <source>
        <dbReference type="SAM" id="Phobius"/>
    </source>
</evidence>
<organism evidence="3 4">
    <name type="scientific">Paenibacillus albiflavus</name>
    <dbReference type="NCBI Taxonomy" id="2545760"/>
    <lineage>
        <taxon>Bacteria</taxon>
        <taxon>Bacillati</taxon>
        <taxon>Bacillota</taxon>
        <taxon>Bacilli</taxon>
        <taxon>Bacillales</taxon>
        <taxon>Paenibacillaceae</taxon>
        <taxon>Paenibacillus</taxon>
    </lineage>
</organism>
<gene>
    <name evidence="3" type="ORF">E0485_11520</name>
</gene>
<feature type="transmembrane region" description="Helical" evidence="1">
    <location>
        <begin position="6"/>
        <end position="29"/>
    </location>
</feature>
<dbReference type="OrthoDB" id="2873672at2"/>
<feature type="transmembrane region" description="Helical" evidence="1">
    <location>
        <begin position="117"/>
        <end position="139"/>
    </location>
</feature>